<reference evidence="3" key="1">
    <citation type="submission" date="2015-11" db="EMBL/GenBank/DDBJ databases">
        <authorList>
            <person name="Varghese N."/>
        </authorList>
    </citation>
    <scope>NUCLEOTIDE SEQUENCE [LARGE SCALE GENOMIC DNA]</scope>
    <source>
        <strain evidence="3">DSM 45899</strain>
    </source>
</reference>
<feature type="compositionally biased region" description="Low complexity" evidence="1">
    <location>
        <begin position="1"/>
        <end position="11"/>
    </location>
</feature>
<organism evidence="2 3">
    <name type="scientific">Parafrankia irregularis</name>
    <dbReference type="NCBI Taxonomy" id="795642"/>
    <lineage>
        <taxon>Bacteria</taxon>
        <taxon>Bacillati</taxon>
        <taxon>Actinomycetota</taxon>
        <taxon>Actinomycetes</taxon>
        <taxon>Frankiales</taxon>
        <taxon>Frankiaceae</taxon>
        <taxon>Parafrankia</taxon>
    </lineage>
</organism>
<accession>A0A0S4R173</accession>
<dbReference type="Proteomes" id="UP000198802">
    <property type="component" value="Unassembled WGS sequence"/>
</dbReference>
<evidence type="ECO:0000313" key="2">
    <source>
        <dbReference type="EMBL" id="CUU61134.1"/>
    </source>
</evidence>
<dbReference type="RefSeq" id="WP_165615971.1">
    <property type="nucleotide sequence ID" value="NZ_FAOZ01000057.1"/>
</dbReference>
<gene>
    <name evidence="2" type="ORF">Ga0074812_15724</name>
</gene>
<proteinExistence type="predicted"/>
<sequence length="48" mass="5101">MTPPGRTTAPPGTEPHHRDHTARSRRLLDGATARTFARPLIPDAGGVS</sequence>
<evidence type="ECO:0000313" key="3">
    <source>
        <dbReference type="Proteomes" id="UP000198802"/>
    </source>
</evidence>
<evidence type="ECO:0000256" key="1">
    <source>
        <dbReference type="SAM" id="MobiDB-lite"/>
    </source>
</evidence>
<name>A0A0S4R173_9ACTN</name>
<dbReference type="AlphaFoldDB" id="A0A0S4R173"/>
<protein>
    <submittedName>
        <fullName evidence="2">Uncharacterized protein</fullName>
    </submittedName>
</protein>
<feature type="region of interest" description="Disordered" evidence="1">
    <location>
        <begin position="1"/>
        <end position="48"/>
    </location>
</feature>
<keyword evidence="3" id="KW-1185">Reference proteome</keyword>
<dbReference type="EMBL" id="FAOZ01000057">
    <property type="protein sequence ID" value="CUU61134.1"/>
    <property type="molecule type" value="Genomic_DNA"/>
</dbReference>